<dbReference type="Proteomes" id="UP000552700">
    <property type="component" value="Unassembled WGS sequence"/>
</dbReference>
<gene>
    <name evidence="2" type="ORF">FHS92_001949</name>
</gene>
<comment type="caution">
    <text evidence="2">The sequence shown here is derived from an EMBL/GenBank/DDBJ whole genome shotgun (WGS) entry which is preliminary data.</text>
</comment>
<organism evidence="2 3">
    <name type="scientific">Sphingobium subterraneum</name>
    <dbReference type="NCBI Taxonomy" id="627688"/>
    <lineage>
        <taxon>Bacteria</taxon>
        <taxon>Pseudomonadati</taxon>
        <taxon>Pseudomonadota</taxon>
        <taxon>Alphaproteobacteria</taxon>
        <taxon>Sphingomonadales</taxon>
        <taxon>Sphingomonadaceae</taxon>
        <taxon>Sphingobium</taxon>
    </lineage>
</organism>
<feature type="compositionally biased region" description="Basic and acidic residues" evidence="1">
    <location>
        <begin position="8"/>
        <end position="33"/>
    </location>
</feature>
<name>A0A841J0R3_9SPHN</name>
<evidence type="ECO:0000256" key="1">
    <source>
        <dbReference type="SAM" id="MobiDB-lite"/>
    </source>
</evidence>
<evidence type="ECO:0000313" key="3">
    <source>
        <dbReference type="Proteomes" id="UP000552700"/>
    </source>
</evidence>
<feature type="region of interest" description="Disordered" evidence="1">
    <location>
        <begin position="1"/>
        <end position="33"/>
    </location>
</feature>
<proteinExistence type="predicted"/>
<protein>
    <submittedName>
        <fullName evidence="2">Uncharacterized protein</fullName>
    </submittedName>
</protein>
<dbReference type="EMBL" id="JACIJP010000002">
    <property type="protein sequence ID" value="MBB6124220.1"/>
    <property type="molecule type" value="Genomic_DNA"/>
</dbReference>
<dbReference type="AlphaFoldDB" id="A0A841J0R3"/>
<evidence type="ECO:0000313" key="2">
    <source>
        <dbReference type="EMBL" id="MBB6124220.1"/>
    </source>
</evidence>
<reference evidence="2 3" key="1">
    <citation type="submission" date="2020-08" db="EMBL/GenBank/DDBJ databases">
        <title>Genomic Encyclopedia of Type Strains, Phase IV (KMG-IV): sequencing the most valuable type-strain genomes for metagenomic binning, comparative biology and taxonomic classification.</title>
        <authorList>
            <person name="Goeker M."/>
        </authorList>
    </citation>
    <scope>NUCLEOTIDE SEQUENCE [LARGE SCALE GENOMIC DNA]</scope>
    <source>
        <strain evidence="2 3">DSM 102255</strain>
    </source>
</reference>
<sequence length="33" mass="3813">MPVTLRTSKTEARGCDDRQSFEKRATANMKIRD</sequence>
<keyword evidence="3" id="KW-1185">Reference proteome</keyword>
<accession>A0A841J0R3</accession>